<dbReference type="InterPro" id="IPR000843">
    <property type="entry name" value="HTH_LacI"/>
</dbReference>
<keyword evidence="4" id="KW-0804">Transcription</keyword>
<dbReference type="Pfam" id="PF00356">
    <property type="entry name" value="LacI"/>
    <property type="match status" value="1"/>
</dbReference>
<dbReference type="InterPro" id="IPR046335">
    <property type="entry name" value="LacI/GalR-like_sensor"/>
</dbReference>
<dbReference type="GO" id="GO:0000976">
    <property type="term" value="F:transcription cis-regulatory region binding"/>
    <property type="evidence" value="ECO:0007669"/>
    <property type="project" value="TreeGrafter"/>
</dbReference>
<comment type="caution">
    <text evidence="6">The sequence shown here is derived from an EMBL/GenBank/DDBJ whole genome shotgun (WGS) entry which is preliminary data.</text>
</comment>
<reference evidence="6 7" key="1">
    <citation type="submission" date="2018-05" db="EMBL/GenBank/DDBJ databases">
        <title>Genetic diversity of glacier-inhabiting Cryobacterium bacteria in China and description of Cryobacterium mengkeensis sp. nov. and Arthrobacter glacialis sp. nov.</title>
        <authorList>
            <person name="Liu Q."/>
            <person name="Xin Y.-H."/>
        </authorList>
    </citation>
    <scope>NUCLEOTIDE SEQUENCE [LARGE SCALE GENOMIC DNA]</scope>
    <source>
        <strain evidence="6 7">LI2</strain>
    </source>
</reference>
<feature type="domain" description="HTH lacI-type" evidence="5">
    <location>
        <begin position="46"/>
        <end position="102"/>
    </location>
</feature>
<dbReference type="InterPro" id="IPR010982">
    <property type="entry name" value="Lambda_DNA-bd_dom_sf"/>
</dbReference>
<dbReference type="SUPFAM" id="SSF47413">
    <property type="entry name" value="lambda repressor-like DNA-binding domains"/>
    <property type="match status" value="1"/>
</dbReference>
<evidence type="ECO:0000256" key="1">
    <source>
        <dbReference type="ARBA" id="ARBA00022491"/>
    </source>
</evidence>
<keyword evidence="1" id="KW-0678">Repressor</keyword>
<organism evidence="6 7">
    <name type="scientific">Arthrobacter livingstonensis</name>
    <dbReference type="NCBI Taxonomy" id="670078"/>
    <lineage>
        <taxon>Bacteria</taxon>
        <taxon>Bacillati</taxon>
        <taxon>Actinomycetota</taxon>
        <taxon>Actinomycetes</taxon>
        <taxon>Micrococcales</taxon>
        <taxon>Micrococcaceae</taxon>
        <taxon>Arthrobacter</taxon>
    </lineage>
</organism>
<protein>
    <submittedName>
        <fullName evidence="6">LacI family transcriptional regulator</fullName>
    </submittedName>
</protein>
<dbReference type="Gene3D" id="1.10.260.40">
    <property type="entry name" value="lambda repressor-like DNA-binding domains"/>
    <property type="match status" value="1"/>
</dbReference>
<dbReference type="CDD" id="cd06288">
    <property type="entry name" value="PBP1_sucrose_transcription_regulator"/>
    <property type="match status" value="1"/>
</dbReference>
<gene>
    <name evidence="6" type="ORF">CVV68_16140</name>
</gene>
<evidence type="ECO:0000259" key="5">
    <source>
        <dbReference type="PROSITE" id="PS50932"/>
    </source>
</evidence>
<dbReference type="PANTHER" id="PTHR30146">
    <property type="entry name" value="LACI-RELATED TRANSCRIPTIONAL REPRESSOR"/>
    <property type="match status" value="1"/>
</dbReference>
<dbReference type="PANTHER" id="PTHR30146:SF148">
    <property type="entry name" value="HTH-TYPE TRANSCRIPTIONAL REPRESSOR PURR-RELATED"/>
    <property type="match status" value="1"/>
</dbReference>
<proteinExistence type="predicted"/>
<name>A0A2V5L3V8_9MICC</name>
<dbReference type="InterPro" id="IPR028082">
    <property type="entry name" value="Peripla_BP_I"/>
</dbReference>
<keyword evidence="7" id="KW-1185">Reference proteome</keyword>
<evidence type="ECO:0000313" key="6">
    <source>
        <dbReference type="EMBL" id="PYI65935.1"/>
    </source>
</evidence>
<evidence type="ECO:0000256" key="4">
    <source>
        <dbReference type="ARBA" id="ARBA00023163"/>
    </source>
</evidence>
<accession>A0A2V5L3V8</accession>
<dbReference type="EMBL" id="QJVD01000019">
    <property type="protein sequence ID" value="PYI65935.1"/>
    <property type="molecule type" value="Genomic_DNA"/>
</dbReference>
<evidence type="ECO:0000256" key="3">
    <source>
        <dbReference type="ARBA" id="ARBA00023125"/>
    </source>
</evidence>
<dbReference type="Gene3D" id="3.40.50.2300">
    <property type="match status" value="2"/>
</dbReference>
<evidence type="ECO:0000256" key="2">
    <source>
        <dbReference type="ARBA" id="ARBA00023015"/>
    </source>
</evidence>
<keyword evidence="3" id="KW-0238">DNA-binding</keyword>
<dbReference type="SUPFAM" id="SSF53822">
    <property type="entry name" value="Periplasmic binding protein-like I"/>
    <property type="match status" value="1"/>
</dbReference>
<dbReference type="Proteomes" id="UP000247832">
    <property type="component" value="Unassembled WGS sequence"/>
</dbReference>
<dbReference type="AlphaFoldDB" id="A0A2V5L3V8"/>
<dbReference type="Pfam" id="PF13377">
    <property type="entry name" value="Peripla_BP_3"/>
    <property type="match status" value="1"/>
</dbReference>
<dbReference type="PROSITE" id="PS50932">
    <property type="entry name" value="HTH_LACI_2"/>
    <property type="match status" value="1"/>
</dbReference>
<evidence type="ECO:0000313" key="7">
    <source>
        <dbReference type="Proteomes" id="UP000247832"/>
    </source>
</evidence>
<dbReference type="SMART" id="SM00354">
    <property type="entry name" value="HTH_LACI"/>
    <property type="match status" value="1"/>
</dbReference>
<dbReference type="GO" id="GO:0003700">
    <property type="term" value="F:DNA-binding transcription factor activity"/>
    <property type="evidence" value="ECO:0007669"/>
    <property type="project" value="TreeGrafter"/>
</dbReference>
<keyword evidence="2" id="KW-0805">Transcription regulation</keyword>
<dbReference type="CDD" id="cd01392">
    <property type="entry name" value="HTH_LacI"/>
    <property type="match status" value="1"/>
</dbReference>
<sequence length="389" mass="41384">MYDHILQHRLGQDCDPWLQTREALLSILQWVTMTSHELGIAMARKATSQDVADRAQVSRSAVSFVLNGRADGNIAKDKQKRILAAAKELNYTPNAVARSLQSQRTHTIGVVTDSIAGGAFAGKLLQGANNAAFAAGYLLLVIDTQGDEIREDKAFLTLLNRQVDAMVFATMSLRAHSPHSAMGSVPSVLANCFDPAGTFRSIIPDEVSGGRTAVQTLLNAGHRQIAYLSGSGELIATERRTQGVTEALSAAGLPPAATTVTGWEINDGFHAAMRLFNTGAKPTRGVFQPTGIVCANDRVAMGVLLACGQLGLRIPQDVSIVGYDDDEPLARTAVPGLTTVALPHSEMGEKAIELLCQDLDRGISTEHGEPIMMECPVVIRGSVAPPAAR</sequence>